<evidence type="ECO:0000313" key="5">
    <source>
        <dbReference type="Proteomes" id="UP000472270"/>
    </source>
</evidence>
<evidence type="ECO:0000256" key="1">
    <source>
        <dbReference type="ARBA" id="ARBA00022723"/>
    </source>
</evidence>
<organism evidence="4 5">
    <name type="scientific">Sinocyclocheilus rhinocerous</name>
    <dbReference type="NCBI Taxonomy" id="307959"/>
    <lineage>
        <taxon>Eukaryota</taxon>
        <taxon>Metazoa</taxon>
        <taxon>Chordata</taxon>
        <taxon>Craniata</taxon>
        <taxon>Vertebrata</taxon>
        <taxon>Euteleostomi</taxon>
        <taxon>Actinopterygii</taxon>
        <taxon>Neopterygii</taxon>
        <taxon>Teleostei</taxon>
        <taxon>Ostariophysi</taxon>
        <taxon>Cypriniformes</taxon>
        <taxon>Cyprinidae</taxon>
        <taxon>Cyprininae</taxon>
        <taxon>Sinocyclocheilus</taxon>
    </lineage>
</organism>
<keyword evidence="2" id="KW-0378">Hydrolase</keyword>
<proteinExistence type="predicted"/>
<protein>
    <recommendedName>
        <fullName evidence="3">PDEase domain-containing protein</fullName>
    </recommendedName>
</protein>
<dbReference type="GO" id="GO:0007165">
    <property type="term" value="P:signal transduction"/>
    <property type="evidence" value="ECO:0007669"/>
    <property type="project" value="InterPro"/>
</dbReference>
<dbReference type="SUPFAM" id="SSF109604">
    <property type="entry name" value="HD-domain/PDEase-like"/>
    <property type="match status" value="1"/>
</dbReference>
<dbReference type="GO" id="GO:0046872">
    <property type="term" value="F:metal ion binding"/>
    <property type="evidence" value="ECO:0007669"/>
    <property type="project" value="UniProtKB-KW"/>
</dbReference>
<keyword evidence="1" id="KW-0479">Metal-binding</keyword>
<reference evidence="4" key="2">
    <citation type="submission" date="2025-09" db="UniProtKB">
        <authorList>
            <consortium name="Ensembl"/>
        </authorList>
    </citation>
    <scope>IDENTIFICATION</scope>
</reference>
<dbReference type="AlphaFoldDB" id="A0A673ILL6"/>
<dbReference type="Gene3D" id="1.10.1300.10">
    <property type="entry name" value="3'5'-cyclic nucleotide phosphodiesterase, catalytic domain"/>
    <property type="match status" value="1"/>
</dbReference>
<reference evidence="4" key="1">
    <citation type="submission" date="2025-08" db="UniProtKB">
        <authorList>
            <consortium name="Ensembl"/>
        </authorList>
    </citation>
    <scope>IDENTIFICATION</scope>
</reference>
<dbReference type="Ensembl" id="ENSSRHT00000043306.1">
    <property type="protein sequence ID" value="ENSSRHP00000042109.1"/>
    <property type="gene ID" value="ENSSRHG00000021336.1"/>
</dbReference>
<dbReference type="Proteomes" id="UP000472270">
    <property type="component" value="Unassembled WGS sequence"/>
</dbReference>
<keyword evidence="5" id="KW-1185">Reference proteome</keyword>
<dbReference type="PROSITE" id="PS51845">
    <property type="entry name" value="PDEASE_I_2"/>
    <property type="match status" value="1"/>
</dbReference>
<accession>A0A673ILL6</accession>
<name>A0A673ILL6_9TELE</name>
<dbReference type="PANTHER" id="PTHR11347">
    <property type="entry name" value="CYCLIC NUCLEOTIDE PHOSPHODIESTERASE"/>
    <property type="match status" value="1"/>
</dbReference>
<sequence>MDGLVPVLNEYRTLRQAVIDMVLATEMTKHFEHVNKFVNSINKPLATLEENGDSVKSILTAPENRILVKRMLIKCADISNPCRPLELCIEWAGRISEEYFAQTDEEKQQGLPVVMPVFDRNTCSIPKSQISFIDFAFSVFLAFADLPNLMQHLDNNFKYYTHTHTHTHTHTLTHSLTHTHTHIHERS</sequence>
<dbReference type="InterPro" id="IPR002073">
    <property type="entry name" value="PDEase_catalytic_dom"/>
</dbReference>
<dbReference type="GO" id="GO:0004114">
    <property type="term" value="F:3',5'-cyclic-nucleotide phosphodiesterase activity"/>
    <property type="evidence" value="ECO:0007669"/>
    <property type="project" value="InterPro"/>
</dbReference>
<feature type="domain" description="PDEase" evidence="3">
    <location>
        <begin position="1"/>
        <end position="187"/>
    </location>
</feature>
<dbReference type="InterPro" id="IPR036971">
    <property type="entry name" value="PDEase_catalytic_dom_sf"/>
</dbReference>
<evidence type="ECO:0000259" key="3">
    <source>
        <dbReference type="PROSITE" id="PS51845"/>
    </source>
</evidence>
<dbReference type="Pfam" id="PF00233">
    <property type="entry name" value="PDEase_I"/>
    <property type="match status" value="1"/>
</dbReference>
<evidence type="ECO:0000313" key="4">
    <source>
        <dbReference type="Ensembl" id="ENSSRHP00000042109.1"/>
    </source>
</evidence>
<evidence type="ECO:0000256" key="2">
    <source>
        <dbReference type="ARBA" id="ARBA00022801"/>
    </source>
</evidence>